<sequence>MARLFGIAGRSGQGKTTLIEALLAHYRSRGLVVNVIKHSHHRLELEPPRKDSARFRAAGAGEVLIVSPTSWAILHDGPEPSFDALLARLGPADLTLVEGYTRVDLPRLEVVRGGSGCGSGYEALYPHDPRIVAIASDLVLDTHVPVFALDDVARIAAFIGESAVEYVVTDASADNAA</sequence>
<dbReference type="SUPFAM" id="SSF52540">
    <property type="entry name" value="P-loop containing nucleoside triphosphate hydrolases"/>
    <property type="match status" value="1"/>
</dbReference>
<evidence type="ECO:0000259" key="1">
    <source>
        <dbReference type="Pfam" id="PF03205"/>
    </source>
</evidence>
<dbReference type="Proteomes" id="UP001596103">
    <property type="component" value="Unassembled WGS sequence"/>
</dbReference>
<feature type="domain" description="Molybdopterin-guanine dinucleotide biosynthesis protein B (MobB)" evidence="1">
    <location>
        <begin position="5"/>
        <end position="137"/>
    </location>
</feature>
<dbReference type="PANTHER" id="PTHR40072:SF1">
    <property type="entry name" value="MOLYBDOPTERIN-GUANINE DINUCLEOTIDE BIOSYNTHESIS ADAPTER PROTEIN"/>
    <property type="match status" value="1"/>
</dbReference>
<reference evidence="3" key="1">
    <citation type="journal article" date="2019" name="Int. J. Syst. Evol. Microbiol.">
        <title>The Global Catalogue of Microorganisms (GCM) 10K type strain sequencing project: providing services to taxonomists for standard genome sequencing and annotation.</title>
        <authorList>
            <consortium name="The Broad Institute Genomics Platform"/>
            <consortium name="The Broad Institute Genome Sequencing Center for Infectious Disease"/>
            <person name="Wu L."/>
            <person name="Ma J."/>
        </authorList>
    </citation>
    <scope>NUCLEOTIDE SEQUENCE [LARGE SCALE GENOMIC DNA]</scope>
    <source>
        <strain evidence="3">CCUG 56042</strain>
    </source>
</reference>
<protein>
    <submittedName>
        <fullName evidence="2">Molybdopterin-guanine dinucleotide biosynthesis protein B</fullName>
    </submittedName>
</protein>
<dbReference type="CDD" id="cd03116">
    <property type="entry name" value="MobB"/>
    <property type="match status" value="1"/>
</dbReference>
<dbReference type="Gene3D" id="3.40.50.300">
    <property type="entry name" value="P-loop containing nucleotide triphosphate hydrolases"/>
    <property type="match status" value="1"/>
</dbReference>
<dbReference type="Pfam" id="PF03205">
    <property type="entry name" value="MobB"/>
    <property type="match status" value="1"/>
</dbReference>
<dbReference type="PANTHER" id="PTHR40072">
    <property type="entry name" value="MOLYBDOPTERIN-GUANINE DINUCLEOTIDE BIOSYNTHESIS ADAPTER PROTEIN-RELATED"/>
    <property type="match status" value="1"/>
</dbReference>
<dbReference type="EMBL" id="JBHSMP010000020">
    <property type="protein sequence ID" value="MFC5430644.1"/>
    <property type="molecule type" value="Genomic_DNA"/>
</dbReference>
<evidence type="ECO:0000313" key="3">
    <source>
        <dbReference type="Proteomes" id="UP001596103"/>
    </source>
</evidence>
<accession>A0ABW0JC66</accession>
<name>A0ABW0JC66_9BURK</name>
<dbReference type="NCBIfam" id="TIGR00176">
    <property type="entry name" value="mobB"/>
    <property type="match status" value="1"/>
</dbReference>
<comment type="caution">
    <text evidence="2">The sequence shown here is derived from an EMBL/GenBank/DDBJ whole genome shotgun (WGS) entry which is preliminary data.</text>
</comment>
<gene>
    <name evidence="2" type="primary">mobB</name>
    <name evidence="2" type="ORF">ACFPTO_17830</name>
</gene>
<proteinExistence type="predicted"/>
<organism evidence="2 3">
    <name type="scientific">Paraburkholderia denitrificans</name>
    <dbReference type="NCBI Taxonomy" id="694025"/>
    <lineage>
        <taxon>Bacteria</taxon>
        <taxon>Pseudomonadati</taxon>
        <taxon>Pseudomonadota</taxon>
        <taxon>Betaproteobacteria</taxon>
        <taxon>Burkholderiales</taxon>
        <taxon>Burkholderiaceae</taxon>
        <taxon>Paraburkholderia</taxon>
    </lineage>
</organism>
<keyword evidence="3" id="KW-1185">Reference proteome</keyword>
<evidence type="ECO:0000313" key="2">
    <source>
        <dbReference type="EMBL" id="MFC5430644.1"/>
    </source>
</evidence>
<dbReference type="InterPro" id="IPR027417">
    <property type="entry name" value="P-loop_NTPase"/>
</dbReference>
<dbReference type="InterPro" id="IPR052539">
    <property type="entry name" value="MGD_biosynthesis_adapter"/>
</dbReference>
<dbReference type="RefSeq" id="WP_377713245.1">
    <property type="nucleotide sequence ID" value="NZ_JBHSMP010000020.1"/>
</dbReference>
<dbReference type="InterPro" id="IPR004435">
    <property type="entry name" value="MobB_dom"/>
</dbReference>